<accession>A0A0S4TY80</accession>
<evidence type="ECO:0000313" key="1">
    <source>
        <dbReference type="EMBL" id="CUV14936.1"/>
    </source>
</evidence>
<dbReference type="Pfam" id="PF20121">
    <property type="entry name" value="DUF6511"/>
    <property type="match status" value="1"/>
</dbReference>
<dbReference type="EMBL" id="LN899819">
    <property type="protein sequence ID" value="CUV14936.1"/>
    <property type="molecule type" value="Genomic_DNA"/>
</dbReference>
<proteinExistence type="predicted"/>
<sequence>MQCWVCRQQARGYRHSDLRFRVGDPRRHPPDWAFCSRRCQDAFHAMYGVWRETEPLLSETLTREAHMPETTAPQRAAMRRCLRPFGRAAGEIGFDKPLGHYTEEEALRVIEAIASAYVDAMAIDAPRAQAAPRVAGRSVGLSADAFADLEDDIPW</sequence>
<dbReference type="AlphaFoldDB" id="A0A0S4TY80"/>
<dbReference type="InterPro" id="IPR045422">
    <property type="entry name" value="DUF6511"/>
</dbReference>
<protein>
    <submittedName>
        <fullName evidence="1">Uncharacterized protein</fullName>
    </submittedName>
</protein>
<reference evidence="1" key="1">
    <citation type="submission" date="2015-10" db="EMBL/GenBank/DDBJ databases">
        <authorList>
            <person name="Gilbert D.G."/>
        </authorList>
    </citation>
    <scope>NUCLEOTIDE SEQUENCE</scope>
    <source>
        <strain evidence="1">Phyl III-seqv23</strain>
    </source>
</reference>
<dbReference type="PATRIC" id="fig|305.106.peg.819"/>
<gene>
    <name evidence="1" type="ORF">RUN39_v1_1010013</name>
</gene>
<organism evidence="1">
    <name type="scientific">Ralstonia solanacearum</name>
    <name type="common">Pseudomonas solanacearum</name>
    <dbReference type="NCBI Taxonomy" id="305"/>
    <lineage>
        <taxon>Bacteria</taxon>
        <taxon>Pseudomonadati</taxon>
        <taxon>Pseudomonadota</taxon>
        <taxon>Betaproteobacteria</taxon>
        <taxon>Burkholderiales</taxon>
        <taxon>Burkholderiaceae</taxon>
        <taxon>Ralstonia</taxon>
        <taxon>Ralstonia solanacearum species complex</taxon>
    </lineage>
</organism>
<name>A0A0S4TY80_RALSL</name>